<dbReference type="InterPro" id="IPR015590">
    <property type="entry name" value="Aldehyde_DH_dom"/>
</dbReference>
<dbReference type="PROSITE" id="PS00687">
    <property type="entry name" value="ALDEHYDE_DEHYDR_GLU"/>
    <property type="match status" value="1"/>
</dbReference>
<evidence type="ECO:0000256" key="3">
    <source>
        <dbReference type="ARBA" id="ARBA00023002"/>
    </source>
</evidence>
<sequence>MREVNFESAAGRNIELSVVEKMYIDGSFVESDSVFEATSPSTGDTLGEIPNASTDQVDMAVTAAQRASDEWKEWSVWERRDALEKFATVFEDAATELTNLDVADNGSSIAKMKDDAEKGAMALRFFAGLGTEMKGETVPVSPDTLDYTLREPYGVVGGIIPFNHPAAFVARKIGPAVMAGNGIVIKPSEHTSLSALYVGHLIDEVDVFPDGLINIVTGGPEVGEHLVKHRNVRMITLIGSPNTGKAVMRGAAENVSNVMLELGGKNPNIVFPDVDPATAADGAVDGMSLTWQGQSCGSGSRLLVHDDVYDEVVDGVVRRFGSLNVGDPFDPETEMAAIVSEPQFEKVRSYVETAKEEGAELLTGGSVIEEFEDGYFFEPTVFAVEPQMTIAQEEIFGPVLSVLSWNDYDDMIEVANDVDYGLTASVWTNDLRTAHRTVKKLEAGYIWVNQHGSHYLGAPFGGFKESGNGKNESIEELLEHTREKNVNIMMDGELDY</sequence>
<accession>A0A1H6JU40</accession>
<dbReference type="GO" id="GO:0016620">
    <property type="term" value="F:oxidoreductase activity, acting on the aldehyde or oxo group of donors, NAD or NADP as acceptor"/>
    <property type="evidence" value="ECO:0007669"/>
    <property type="project" value="InterPro"/>
</dbReference>
<keyword evidence="8" id="KW-1185">Reference proteome</keyword>
<feature type="active site" evidence="4">
    <location>
        <position position="261"/>
    </location>
</feature>
<evidence type="ECO:0000256" key="5">
    <source>
        <dbReference type="RuleBase" id="RU003345"/>
    </source>
</evidence>
<dbReference type="PANTHER" id="PTHR11699">
    <property type="entry name" value="ALDEHYDE DEHYDROGENASE-RELATED"/>
    <property type="match status" value="1"/>
</dbReference>
<dbReference type="SUPFAM" id="SSF53720">
    <property type="entry name" value="ALDH-like"/>
    <property type="match status" value="1"/>
</dbReference>
<protein>
    <submittedName>
        <fullName evidence="7">Betaine-aldehyde dehydrogenase</fullName>
    </submittedName>
</protein>
<organism evidence="7 8">
    <name type="scientific">Halopenitus malekzadehii</name>
    <dbReference type="NCBI Taxonomy" id="1267564"/>
    <lineage>
        <taxon>Archaea</taxon>
        <taxon>Methanobacteriati</taxon>
        <taxon>Methanobacteriota</taxon>
        <taxon>Stenosarchaea group</taxon>
        <taxon>Halobacteria</taxon>
        <taxon>Halobacteriales</taxon>
        <taxon>Haloferacaceae</taxon>
        <taxon>Halopenitus</taxon>
    </lineage>
</organism>
<dbReference type="STRING" id="1267564.SAMN05192561_11811"/>
<evidence type="ECO:0000256" key="2">
    <source>
        <dbReference type="ARBA" id="ARBA00011881"/>
    </source>
</evidence>
<dbReference type="OrthoDB" id="6342at2157"/>
<dbReference type="InterPro" id="IPR016162">
    <property type="entry name" value="Ald_DH_N"/>
</dbReference>
<evidence type="ECO:0000259" key="6">
    <source>
        <dbReference type="Pfam" id="PF00171"/>
    </source>
</evidence>
<comment type="subunit">
    <text evidence="2">Homotetramer.</text>
</comment>
<dbReference type="Gene3D" id="3.40.309.10">
    <property type="entry name" value="Aldehyde Dehydrogenase, Chain A, domain 2"/>
    <property type="match status" value="1"/>
</dbReference>
<feature type="domain" description="Aldehyde dehydrogenase" evidence="6">
    <location>
        <begin position="29"/>
        <end position="486"/>
    </location>
</feature>
<dbReference type="AlphaFoldDB" id="A0A1H6JU40"/>
<dbReference type="Gene3D" id="3.40.605.10">
    <property type="entry name" value="Aldehyde Dehydrogenase, Chain A, domain 1"/>
    <property type="match status" value="1"/>
</dbReference>
<proteinExistence type="inferred from homology"/>
<dbReference type="InterPro" id="IPR016161">
    <property type="entry name" value="Ald_DH/histidinol_DH"/>
</dbReference>
<evidence type="ECO:0000313" key="7">
    <source>
        <dbReference type="EMBL" id="SEH64105.1"/>
    </source>
</evidence>
<dbReference type="InterPro" id="IPR016163">
    <property type="entry name" value="Ald_DH_C"/>
</dbReference>
<keyword evidence="3 5" id="KW-0560">Oxidoreductase</keyword>
<reference evidence="7 8" key="1">
    <citation type="submission" date="2016-10" db="EMBL/GenBank/DDBJ databases">
        <authorList>
            <person name="de Groot N.N."/>
        </authorList>
    </citation>
    <scope>NUCLEOTIDE SEQUENCE [LARGE SCALE GENOMIC DNA]</scope>
    <source>
        <strain evidence="7 8">IBRC-M10418</strain>
    </source>
</reference>
<dbReference type="RefSeq" id="WP_177167521.1">
    <property type="nucleotide sequence ID" value="NZ_FNWU01000018.1"/>
</dbReference>
<comment type="similarity">
    <text evidence="1 5">Belongs to the aldehyde dehydrogenase family.</text>
</comment>
<evidence type="ECO:0000256" key="4">
    <source>
        <dbReference type="PROSITE-ProRule" id="PRU10007"/>
    </source>
</evidence>
<evidence type="ECO:0000256" key="1">
    <source>
        <dbReference type="ARBA" id="ARBA00009986"/>
    </source>
</evidence>
<dbReference type="FunFam" id="3.40.605.10:FF:000007">
    <property type="entry name" value="NAD/NADP-dependent betaine aldehyde dehydrogenase"/>
    <property type="match status" value="1"/>
</dbReference>
<evidence type="ECO:0000313" key="8">
    <source>
        <dbReference type="Proteomes" id="UP000199215"/>
    </source>
</evidence>
<name>A0A1H6JU40_9EURY</name>
<dbReference type="Pfam" id="PF00171">
    <property type="entry name" value="Aldedh"/>
    <property type="match status" value="1"/>
</dbReference>
<dbReference type="FunFam" id="3.40.309.10:FF:000012">
    <property type="entry name" value="Betaine aldehyde dehydrogenase"/>
    <property type="match status" value="1"/>
</dbReference>
<dbReference type="InterPro" id="IPR029510">
    <property type="entry name" value="Ald_DH_CS_GLU"/>
</dbReference>
<dbReference type="EMBL" id="FNWU01000018">
    <property type="protein sequence ID" value="SEH64105.1"/>
    <property type="molecule type" value="Genomic_DNA"/>
</dbReference>
<gene>
    <name evidence="7" type="ORF">SAMN05192561_11811</name>
</gene>
<dbReference type="Proteomes" id="UP000199215">
    <property type="component" value="Unassembled WGS sequence"/>
</dbReference>